<feature type="region of interest" description="Disordered" evidence="1">
    <location>
        <begin position="102"/>
        <end position="267"/>
    </location>
</feature>
<organism evidence="2 3">
    <name type="scientific">Oryza sativa subsp. japonica</name>
    <name type="common">Rice</name>
    <dbReference type="NCBI Taxonomy" id="39947"/>
    <lineage>
        <taxon>Eukaryota</taxon>
        <taxon>Viridiplantae</taxon>
        <taxon>Streptophyta</taxon>
        <taxon>Embryophyta</taxon>
        <taxon>Tracheophyta</taxon>
        <taxon>Spermatophyta</taxon>
        <taxon>Magnoliopsida</taxon>
        <taxon>Liliopsida</taxon>
        <taxon>Poales</taxon>
        <taxon>Poaceae</taxon>
        <taxon>BOP clade</taxon>
        <taxon>Oryzoideae</taxon>
        <taxon>Oryzeae</taxon>
        <taxon>Oryzinae</taxon>
        <taxon>Oryza</taxon>
        <taxon>Oryza sativa</taxon>
    </lineage>
</organism>
<feature type="compositionally biased region" description="Pro residues" evidence="1">
    <location>
        <begin position="108"/>
        <end position="119"/>
    </location>
</feature>
<reference evidence="3" key="2">
    <citation type="journal article" date="2008" name="Nucleic Acids Res.">
        <title>The rice annotation project database (RAP-DB): 2008 update.</title>
        <authorList>
            <consortium name="The rice annotation project (RAP)"/>
        </authorList>
    </citation>
    <scope>GENOME REANNOTATION</scope>
    <source>
        <strain evidence="3">cv. Nipponbare</strain>
    </source>
</reference>
<evidence type="ECO:0000313" key="3">
    <source>
        <dbReference type="Proteomes" id="UP000000763"/>
    </source>
</evidence>
<feature type="compositionally biased region" description="Low complexity" evidence="1">
    <location>
        <begin position="224"/>
        <end position="240"/>
    </location>
</feature>
<feature type="compositionally biased region" description="Pro residues" evidence="1">
    <location>
        <begin position="193"/>
        <end position="204"/>
    </location>
</feature>
<feature type="compositionally biased region" description="Pro residues" evidence="1">
    <location>
        <begin position="241"/>
        <end position="255"/>
    </location>
</feature>
<feature type="region of interest" description="Disordered" evidence="1">
    <location>
        <begin position="389"/>
        <end position="411"/>
    </location>
</feature>
<reference evidence="3" key="1">
    <citation type="journal article" date="2005" name="Nature">
        <title>The map-based sequence of the rice genome.</title>
        <authorList>
            <consortium name="International rice genome sequencing project (IRGSP)"/>
            <person name="Matsumoto T."/>
            <person name="Wu J."/>
            <person name="Kanamori H."/>
            <person name="Katayose Y."/>
            <person name="Fujisawa M."/>
            <person name="Namiki N."/>
            <person name="Mizuno H."/>
            <person name="Yamamoto K."/>
            <person name="Antonio B.A."/>
            <person name="Baba T."/>
            <person name="Sakata K."/>
            <person name="Nagamura Y."/>
            <person name="Aoki H."/>
            <person name="Arikawa K."/>
            <person name="Arita K."/>
            <person name="Bito T."/>
            <person name="Chiden Y."/>
            <person name="Fujitsuka N."/>
            <person name="Fukunaka R."/>
            <person name="Hamada M."/>
            <person name="Harada C."/>
            <person name="Hayashi A."/>
            <person name="Hijishita S."/>
            <person name="Honda M."/>
            <person name="Hosokawa S."/>
            <person name="Ichikawa Y."/>
            <person name="Idonuma A."/>
            <person name="Iijima M."/>
            <person name="Ikeda M."/>
            <person name="Ikeno M."/>
            <person name="Ito K."/>
            <person name="Ito S."/>
            <person name="Ito T."/>
            <person name="Ito Y."/>
            <person name="Ito Y."/>
            <person name="Iwabuchi A."/>
            <person name="Kamiya K."/>
            <person name="Karasawa W."/>
            <person name="Kurita K."/>
            <person name="Katagiri S."/>
            <person name="Kikuta A."/>
            <person name="Kobayashi H."/>
            <person name="Kobayashi N."/>
            <person name="Machita K."/>
            <person name="Maehara T."/>
            <person name="Masukawa M."/>
            <person name="Mizubayashi T."/>
            <person name="Mukai Y."/>
            <person name="Nagasaki H."/>
            <person name="Nagata Y."/>
            <person name="Naito S."/>
            <person name="Nakashima M."/>
            <person name="Nakama Y."/>
            <person name="Nakamichi Y."/>
            <person name="Nakamura M."/>
            <person name="Meguro A."/>
            <person name="Negishi M."/>
            <person name="Ohta I."/>
            <person name="Ohta T."/>
            <person name="Okamoto M."/>
            <person name="Ono N."/>
            <person name="Saji S."/>
            <person name="Sakaguchi M."/>
            <person name="Sakai K."/>
            <person name="Shibata M."/>
            <person name="Shimokawa T."/>
            <person name="Song J."/>
            <person name="Takazaki Y."/>
            <person name="Terasawa K."/>
            <person name="Tsugane M."/>
            <person name="Tsuji K."/>
            <person name="Ueda S."/>
            <person name="Waki K."/>
            <person name="Yamagata H."/>
            <person name="Yamamoto M."/>
            <person name="Yamamoto S."/>
            <person name="Yamane H."/>
            <person name="Yoshiki S."/>
            <person name="Yoshihara R."/>
            <person name="Yukawa K."/>
            <person name="Zhong H."/>
            <person name="Yano M."/>
            <person name="Yuan Q."/>
            <person name="Ouyang S."/>
            <person name="Liu J."/>
            <person name="Jones K.M."/>
            <person name="Gansberger K."/>
            <person name="Moffat K."/>
            <person name="Hill J."/>
            <person name="Bera J."/>
            <person name="Fadrosh D."/>
            <person name="Jin S."/>
            <person name="Johri S."/>
            <person name="Kim M."/>
            <person name="Overton L."/>
            <person name="Reardon M."/>
            <person name="Tsitrin T."/>
            <person name="Vuong H."/>
            <person name="Weaver B."/>
            <person name="Ciecko A."/>
            <person name="Tallon L."/>
            <person name="Jackson J."/>
            <person name="Pai G."/>
            <person name="Aken S.V."/>
            <person name="Utterback T."/>
            <person name="Reidmuller S."/>
            <person name="Feldblyum T."/>
            <person name="Hsiao J."/>
            <person name="Zismann V."/>
            <person name="Iobst S."/>
            <person name="de Vazeille A.R."/>
            <person name="Buell C.R."/>
            <person name="Ying K."/>
            <person name="Li Y."/>
            <person name="Lu T."/>
            <person name="Huang Y."/>
            <person name="Zhao Q."/>
            <person name="Feng Q."/>
            <person name="Zhang L."/>
            <person name="Zhu J."/>
            <person name="Weng Q."/>
            <person name="Mu J."/>
            <person name="Lu Y."/>
            <person name="Fan D."/>
            <person name="Liu Y."/>
            <person name="Guan J."/>
            <person name="Zhang Y."/>
            <person name="Yu S."/>
            <person name="Liu X."/>
            <person name="Zhang Y."/>
            <person name="Hong G."/>
            <person name="Han B."/>
            <person name="Choisne N."/>
            <person name="Demange N."/>
            <person name="Orjeda G."/>
            <person name="Samain S."/>
            <person name="Cattolico L."/>
            <person name="Pelletier E."/>
            <person name="Couloux A."/>
            <person name="Segurens B."/>
            <person name="Wincker P."/>
            <person name="D'Hont A."/>
            <person name="Scarpelli C."/>
            <person name="Weissenbach J."/>
            <person name="Salanoubat M."/>
            <person name="Quetier F."/>
            <person name="Yu Y."/>
            <person name="Kim H.R."/>
            <person name="Rambo T."/>
            <person name="Currie J."/>
            <person name="Collura K."/>
            <person name="Luo M."/>
            <person name="Yang T."/>
            <person name="Ammiraju J.S.S."/>
            <person name="Engler F."/>
            <person name="Soderlund C."/>
            <person name="Wing R.A."/>
            <person name="Palmer L.E."/>
            <person name="de la Bastide M."/>
            <person name="Spiegel L."/>
            <person name="Nascimento L."/>
            <person name="Zutavern T."/>
            <person name="O'Shaughnessy A."/>
            <person name="Dike S."/>
            <person name="Dedhia N."/>
            <person name="Preston R."/>
            <person name="Balija V."/>
            <person name="McCombie W.R."/>
            <person name="Chow T."/>
            <person name="Chen H."/>
            <person name="Chung M."/>
            <person name="Chen C."/>
            <person name="Shaw J."/>
            <person name="Wu H."/>
            <person name="Hsiao K."/>
            <person name="Chao Y."/>
            <person name="Chu M."/>
            <person name="Cheng C."/>
            <person name="Hour A."/>
            <person name="Lee P."/>
            <person name="Lin S."/>
            <person name="Lin Y."/>
            <person name="Liou J."/>
            <person name="Liu S."/>
            <person name="Hsing Y."/>
            <person name="Raghuvanshi S."/>
            <person name="Mohanty A."/>
            <person name="Bharti A.K."/>
            <person name="Gaur A."/>
            <person name="Gupta V."/>
            <person name="Kumar D."/>
            <person name="Ravi V."/>
            <person name="Vij S."/>
            <person name="Kapur A."/>
            <person name="Khurana P."/>
            <person name="Khurana P."/>
            <person name="Khurana J.P."/>
            <person name="Tyagi A.K."/>
            <person name="Gaikwad K."/>
            <person name="Singh A."/>
            <person name="Dalal V."/>
            <person name="Srivastava S."/>
            <person name="Dixit A."/>
            <person name="Pal A.K."/>
            <person name="Ghazi I.A."/>
            <person name="Yadav M."/>
            <person name="Pandit A."/>
            <person name="Bhargava A."/>
            <person name="Sureshbabu K."/>
            <person name="Batra K."/>
            <person name="Sharma T.R."/>
            <person name="Mohapatra T."/>
            <person name="Singh N.K."/>
            <person name="Messing J."/>
            <person name="Nelson A.B."/>
            <person name="Fuks G."/>
            <person name="Kavchok S."/>
            <person name="Keizer G."/>
            <person name="Linton E."/>
            <person name="Llaca V."/>
            <person name="Song R."/>
            <person name="Tanyolac B."/>
            <person name="Young S."/>
            <person name="Ho-Il K."/>
            <person name="Hahn J.H."/>
            <person name="Sangsakoo G."/>
            <person name="Vanavichit A."/>
            <person name="de Mattos Luiz.A.T."/>
            <person name="Zimmer P.D."/>
            <person name="Malone G."/>
            <person name="Dellagostin O."/>
            <person name="de Oliveira A.C."/>
            <person name="Bevan M."/>
            <person name="Bancroft I."/>
            <person name="Minx P."/>
            <person name="Cordum H."/>
            <person name="Wilson R."/>
            <person name="Cheng Z."/>
            <person name="Jin W."/>
            <person name="Jiang J."/>
            <person name="Leong S.A."/>
            <person name="Iwama H."/>
            <person name="Gojobori T."/>
            <person name="Itoh T."/>
            <person name="Niimura Y."/>
            <person name="Fujii Y."/>
            <person name="Habara T."/>
            <person name="Sakai H."/>
            <person name="Sato Y."/>
            <person name="Wilson G."/>
            <person name="Kumar K."/>
            <person name="McCouch S."/>
            <person name="Juretic N."/>
            <person name="Hoen D."/>
            <person name="Wright S."/>
            <person name="Bruskiewich R."/>
            <person name="Bureau T."/>
            <person name="Miyao A."/>
            <person name="Hirochika H."/>
            <person name="Nishikawa T."/>
            <person name="Kadowaki K."/>
            <person name="Sugiura M."/>
            <person name="Burr B."/>
            <person name="Sasaki T."/>
        </authorList>
    </citation>
    <scope>NUCLEOTIDE SEQUENCE [LARGE SCALE GENOMIC DNA]</scope>
    <source>
        <strain evidence="3">cv. Nipponbare</strain>
    </source>
</reference>
<feature type="region of interest" description="Disordered" evidence="1">
    <location>
        <begin position="436"/>
        <end position="471"/>
    </location>
</feature>
<feature type="compositionally biased region" description="Low complexity" evidence="1">
    <location>
        <begin position="139"/>
        <end position="168"/>
    </location>
</feature>
<protein>
    <submittedName>
        <fullName evidence="2">Extensin-like</fullName>
    </submittedName>
</protein>
<accession>Q69X87</accession>
<dbReference type="Proteomes" id="UP000000763">
    <property type="component" value="Chromosome 6"/>
</dbReference>
<name>Q69X87_ORYSJ</name>
<dbReference type="EMBL" id="AP003622">
    <property type="protein sequence ID" value="BAD32914.1"/>
    <property type="molecule type" value="Genomic_DNA"/>
</dbReference>
<feature type="region of interest" description="Disordered" evidence="1">
    <location>
        <begin position="290"/>
        <end position="358"/>
    </location>
</feature>
<feature type="compositionally biased region" description="Low complexity" evidence="1">
    <location>
        <begin position="54"/>
        <end position="63"/>
    </location>
</feature>
<sequence>MKVTFDESYQMPSLVSHPASTRHRLLSIHAPSTGSGGSIRFFLRRPAPPPPATFRPSVDSSSATPPPPARSGGSRLNCGLSPPRIRRLSPAGRLLLRHPTAACQIRRQPPPVRPLPTVDPAPLHRRSPPPPPPHRRLPDPAAAASTAPQTVGSGVSPPPVASSSATPPRIQRLSPAGRLLLRPPTVACQIRQQPPPLRPLPTADPAPLHRRSPPPPPPHRRLPDPAAAASTAPPTVGSGVSPPPVASSSATPPPHAKSGGCRLHRTANRRIRRLSTAGRLFLRHPTAACQIRRQPPPPHHQPSDPAASTPDRRRRPPSPPPASAAAISNSSHGHRETEHLGKTSHNRGYLPTDTAPSPLHLTDLADGRLFFGPVGRKYPSALSPMAAAAAARVQRANPPPRRSDRAQGKTRCRMNLARRIRPVVGEWAVAAPASHPPRFRTRKKGMTPPTWGRTRPMARREDGAKGSRAASSLRVQMVPPSYPALEARGRTKAASVGLPHRESHRSEVAVLPPWVAPWWPDLETVARWGWRGGAAGMAQVERRLVGSGLLGEEEEEKGNGMAEVNPCVCFPVVRLSLASSPWVRGWRRATAAVYASGYEEIRPRASDADSEAGFITLTAPFQTGRKITGKNVHLGLGLHAVHG</sequence>
<dbReference type="AlphaFoldDB" id="Q69X87"/>
<evidence type="ECO:0000313" key="2">
    <source>
        <dbReference type="EMBL" id="BAD32914.1"/>
    </source>
</evidence>
<feature type="region of interest" description="Disordered" evidence="1">
    <location>
        <begin position="36"/>
        <end position="85"/>
    </location>
</feature>
<proteinExistence type="predicted"/>
<evidence type="ECO:0000256" key="1">
    <source>
        <dbReference type="SAM" id="MobiDB-lite"/>
    </source>
</evidence>
<gene>
    <name evidence="2" type="primary">P0633E08.21</name>
</gene>